<feature type="compositionally biased region" description="Low complexity" evidence="2">
    <location>
        <begin position="229"/>
        <end position="242"/>
    </location>
</feature>
<feature type="region of interest" description="Disordered" evidence="2">
    <location>
        <begin position="1176"/>
        <end position="1230"/>
    </location>
</feature>
<feature type="compositionally biased region" description="Basic and acidic residues" evidence="2">
    <location>
        <begin position="1279"/>
        <end position="1288"/>
    </location>
</feature>
<sequence length="1423" mass="154486">MAKLTFILDDGETIEVPLHDSVTIGRADGNDVVVYDPRISSRHAELHFLSDGKFEVRDLASKAGTYVNGERVERKLLGHGDQVSFGPLKGEFSTEIVLPPESTAPSSKDKEGGQPGAANASAEEGPGVKPAGEPKEKSEKSFLSSVLAAMGAKSINGGKSADAKGGKPERKADATPAAPAAKAKSPERPAPPRGAPGTPQAKASSPAAEPPKSEAAKPVAPKPTPAAPQPAAKAPDAAVPLPGGAPQEDKAAPAASNPPVAAPEQPAPAPSAKTPDAEAKPVVSEAPKPAEPAIPVGTPPPAEVKSEQGPVAGRHVDWEKDSRQESKPVVAQEPESPTKPAPAVAEERPAEPAKSEKPKAEETVVVAVPEAAKEMPAAPKEQSEPPVPEAQVSSPGPKEAQEKAEVPSAPTTPAVAPTPASTAQSAPIPEAQAAVPAAVPVQAATPTASTPLAPEAAASVSGAVPVQLLAPSKSTTPVKVAAGPALDQRIVNLVYNRLEGEAKEAITKLEERQKSLDTEVTRLRDEIIRMQGERRGLAQEQVTLRESIQTENRELETLRGQHKAADTQMQQMAANLRQGQERLDVLLAEEKQLSVVTSQLAETESRRDQVLKTIEEHTAEGEAQKTKLKEEIEGVAAELEAKRVDFQAAMESMKLQAESARDALAAELEAKRIDIQAAMESMNLQAETVRTDLQQSIDASGKDADAQMLQIRAELDQVTEECTTKKAELLAGIDALSREEEFRQGEVQRLSTANSVALREFEAMTSNKEQMSVQLLSLLKEQETHDARLIELRRQISDAEAQSRKVQELVEAREDQVKVAERRLQGIEQERSALEASIRELTVSENRLKSLLPQLQESELREAALTAAIATLLTRQQESESHNESLAANTLRLQGELAAFETQSAETRSLLEANIAELQQNKQSHSDDYDSFVTETNTVRTSLTEQRTAAEEELAKRQTELARETASLQETIAQRQELERQCNELADTEKKLAEARAGVQKTEAQRRELDTWIKELQSKRDASQKALDGLHHEEEASRGRLEVLRGKEKDLRSELDQLAQKEQEDRVRFEELRRLTTEADREHEAHMEELSRTLELTRRELADMEVKLAPLREWKESMDKRYARLASLPEDSAEARELWKEIEAEKAGLGQLIGAGGKGTRGVSLNESILRGMSGAGEGAAAAETPAPGQRPGLKGRGKTKLHAPLGLTEGETPEERGNVGPAGTGAMLSGTGQEMALRARLSRLRESVQREATRLEFLRQERAREETRKTASSSNEPMLKEQERQVEVKLRREEEKLATIERKIEIAEMEEEKRRERLAELERKLTELKTDILEHERSRSEAVRKADIAAQAEARVTEDMAGRARSAVEHEPPRVDRPVSAPPPEARPKLKTMGVPLTAPEPVDIPDSEKGMGELLLGQKPE</sequence>
<name>A0A366HRR0_9BACT</name>
<dbReference type="Pfam" id="PF00498">
    <property type="entry name" value="FHA"/>
    <property type="match status" value="1"/>
</dbReference>
<dbReference type="InterPro" id="IPR000253">
    <property type="entry name" value="FHA_dom"/>
</dbReference>
<feature type="compositionally biased region" description="Basic and acidic residues" evidence="2">
    <location>
        <begin position="1261"/>
        <end position="1270"/>
    </location>
</feature>
<feature type="compositionally biased region" description="Basic and acidic residues" evidence="2">
    <location>
        <begin position="1356"/>
        <end position="1378"/>
    </location>
</feature>
<feature type="compositionally biased region" description="Low complexity" evidence="2">
    <location>
        <begin position="407"/>
        <end position="438"/>
    </location>
</feature>
<gene>
    <name evidence="4" type="ORF">DES53_102572</name>
</gene>
<feature type="region of interest" description="Disordered" evidence="2">
    <location>
        <begin position="94"/>
        <end position="438"/>
    </location>
</feature>
<accession>A0A366HRR0</accession>
<feature type="compositionally biased region" description="Low complexity" evidence="2">
    <location>
        <begin position="363"/>
        <end position="380"/>
    </location>
</feature>
<feature type="compositionally biased region" description="Low complexity" evidence="2">
    <location>
        <begin position="1179"/>
        <end position="1188"/>
    </location>
</feature>
<dbReference type="PROSITE" id="PS50006">
    <property type="entry name" value="FHA_DOMAIN"/>
    <property type="match status" value="1"/>
</dbReference>
<dbReference type="Gene3D" id="2.60.200.20">
    <property type="match status" value="1"/>
</dbReference>
<feature type="coiled-coil region" evidence="1">
    <location>
        <begin position="908"/>
        <end position="1107"/>
    </location>
</feature>
<dbReference type="SUPFAM" id="SSF49879">
    <property type="entry name" value="SMAD/FHA domain"/>
    <property type="match status" value="1"/>
</dbReference>
<evidence type="ECO:0000259" key="3">
    <source>
        <dbReference type="PROSITE" id="PS50006"/>
    </source>
</evidence>
<feature type="compositionally biased region" description="Basic and acidic residues" evidence="2">
    <location>
        <begin position="345"/>
        <end position="362"/>
    </location>
</feature>
<evidence type="ECO:0000313" key="4">
    <source>
        <dbReference type="EMBL" id="RBP46186.1"/>
    </source>
</evidence>
<comment type="caution">
    <text evidence="4">The sequence shown here is derived from an EMBL/GenBank/DDBJ whole genome shotgun (WGS) entry which is preliminary data.</text>
</comment>
<dbReference type="InterPro" id="IPR008984">
    <property type="entry name" value="SMAD_FHA_dom_sf"/>
</dbReference>
<protein>
    <submittedName>
        <fullName evidence="4">Chromosome segregation ATPase</fullName>
    </submittedName>
</protein>
<feature type="region of interest" description="Disordered" evidence="2">
    <location>
        <begin position="1261"/>
        <end position="1288"/>
    </location>
</feature>
<evidence type="ECO:0000256" key="2">
    <source>
        <dbReference type="SAM" id="MobiDB-lite"/>
    </source>
</evidence>
<feature type="coiled-coil region" evidence="1">
    <location>
        <begin position="782"/>
        <end position="844"/>
    </location>
</feature>
<organism evidence="4 5">
    <name type="scientific">Roseimicrobium gellanilyticum</name>
    <dbReference type="NCBI Taxonomy" id="748857"/>
    <lineage>
        <taxon>Bacteria</taxon>
        <taxon>Pseudomonadati</taxon>
        <taxon>Verrucomicrobiota</taxon>
        <taxon>Verrucomicrobiia</taxon>
        <taxon>Verrucomicrobiales</taxon>
        <taxon>Verrucomicrobiaceae</taxon>
        <taxon>Roseimicrobium</taxon>
    </lineage>
</organism>
<feature type="compositionally biased region" description="Pro residues" evidence="2">
    <location>
        <begin position="289"/>
        <end position="302"/>
    </location>
</feature>
<reference evidence="4 5" key="1">
    <citation type="submission" date="2018-06" db="EMBL/GenBank/DDBJ databases">
        <title>Genomic Encyclopedia of Type Strains, Phase IV (KMG-IV): sequencing the most valuable type-strain genomes for metagenomic binning, comparative biology and taxonomic classification.</title>
        <authorList>
            <person name="Goeker M."/>
        </authorList>
    </citation>
    <scope>NUCLEOTIDE SEQUENCE [LARGE SCALE GENOMIC DNA]</scope>
    <source>
        <strain evidence="4 5">DSM 25532</strain>
    </source>
</reference>
<dbReference type="SMART" id="SM00240">
    <property type="entry name" value="FHA"/>
    <property type="match status" value="1"/>
</dbReference>
<dbReference type="EMBL" id="QNRR01000002">
    <property type="protein sequence ID" value="RBP46186.1"/>
    <property type="molecule type" value="Genomic_DNA"/>
</dbReference>
<keyword evidence="5" id="KW-1185">Reference proteome</keyword>
<dbReference type="Proteomes" id="UP000253426">
    <property type="component" value="Unassembled WGS sequence"/>
</dbReference>
<feature type="compositionally biased region" description="Basic and acidic residues" evidence="2">
    <location>
        <begin position="161"/>
        <end position="173"/>
    </location>
</feature>
<keyword evidence="1" id="KW-0175">Coiled coil</keyword>
<feature type="domain" description="FHA" evidence="3">
    <location>
        <begin position="22"/>
        <end position="72"/>
    </location>
</feature>
<dbReference type="RefSeq" id="WP_113957717.1">
    <property type="nucleotide sequence ID" value="NZ_QNRR01000002.1"/>
</dbReference>
<feature type="region of interest" description="Disordered" evidence="2">
    <location>
        <begin position="1354"/>
        <end position="1423"/>
    </location>
</feature>
<dbReference type="OrthoDB" id="9816434at2"/>
<feature type="coiled-coil region" evidence="1">
    <location>
        <begin position="495"/>
        <end position="685"/>
    </location>
</feature>
<evidence type="ECO:0000313" key="5">
    <source>
        <dbReference type="Proteomes" id="UP000253426"/>
    </source>
</evidence>
<dbReference type="CDD" id="cd00060">
    <property type="entry name" value="FHA"/>
    <property type="match status" value="1"/>
</dbReference>
<proteinExistence type="predicted"/>
<feature type="compositionally biased region" description="Low complexity" evidence="2">
    <location>
        <begin position="195"/>
        <end position="207"/>
    </location>
</feature>
<feature type="compositionally biased region" description="Low complexity" evidence="2">
    <location>
        <begin position="252"/>
        <end position="264"/>
    </location>
</feature>
<evidence type="ECO:0000256" key="1">
    <source>
        <dbReference type="SAM" id="Coils"/>
    </source>
</evidence>
<feature type="compositionally biased region" description="Basic and acidic residues" evidence="2">
    <location>
        <begin position="314"/>
        <end position="326"/>
    </location>
</feature>
<feature type="compositionally biased region" description="Low complexity" evidence="2">
    <location>
        <begin position="174"/>
        <end position="183"/>
    </location>
</feature>